<organism evidence="12 13">
    <name type="scientific">Taeniopygia guttata</name>
    <name type="common">Zebra finch</name>
    <name type="synonym">Poephila guttata</name>
    <dbReference type="NCBI Taxonomy" id="59729"/>
    <lineage>
        <taxon>Eukaryota</taxon>
        <taxon>Metazoa</taxon>
        <taxon>Chordata</taxon>
        <taxon>Craniata</taxon>
        <taxon>Vertebrata</taxon>
        <taxon>Euteleostomi</taxon>
        <taxon>Archelosauria</taxon>
        <taxon>Archosauria</taxon>
        <taxon>Dinosauria</taxon>
        <taxon>Saurischia</taxon>
        <taxon>Theropoda</taxon>
        <taxon>Coelurosauria</taxon>
        <taxon>Aves</taxon>
        <taxon>Neognathae</taxon>
        <taxon>Neoaves</taxon>
        <taxon>Telluraves</taxon>
        <taxon>Australaves</taxon>
        <taxon>Passeriformes</taxon>
        <taxon>Passeroidea</taxon>
        <taxon>Estrildidae</taxon>
        <taxon>Estrildinae</taxon>
        <taxon>Taeniopygia</taxon>
    </lineage>
</organism>
<evidence type="ECO:0000313" key="12">
    <source>
        <dbReference type="Ensembl" id="ENSTGUP00000029231.1"/>
    </source>
</evidence>
<sequence>PEHPCSPFSLAAIESWNVKGLEWTLKIIQFQSPCHVHGRLPLEQVAEGLIQPGLEQCHGWGIYSLPGQRVTVPHHPHSKELLPNIHPKFPPFQFVPITPFPITTAADEESLSGFPVGPFGYWILLHPIGHRLQPGRVATCPLLPGESSAYHPAEQQRARREQPLTGSHPLCLLGQGCSHPSPLWGHLRPRTGASFTTATCTTNPLGVARREGDRYGPYIPRAGPLLTGDGGAGETGGLFGSRTRGTGARSPVRPPRCHSTASRRGGPPPYPHAAIKGGGEALRHLLTARRAVRRQQEHPEAVKMVKVGVNGFGRIGRLVTRAAVLSGKVQVVAINDPFIDLNYMVYMFKYDSTHGHFRGTVKAENGKLVINGNAITIFQERDPSNIKWADAGAEYVVESTGVFTTMEKAGAHLKGGAKRVIISAPSADAPMFVMGVNHEKYDKSLKIVRPLSMPSQPHRRQWMGPLGSSGGMAEVLLRTLSQHLLELLRLWEKSFLSSMGNLLEWLSVCQPLTCLLWT</sequence>
<reference evidence="12" key="2">
    <citation type="submission" date="2025-08" db="UniProtKB">
        <authorList>
            <consortium name="Ensembl"/>
        </authorList>
    </citation>
    <scope>IDENTIFICATION</scope>
</reference>
<dbReference type="GeneTree" id="ENSGT00940000153298"/>
<evidence type="ECO:0000313" key="13">
    <source>
        <dbReference type="Proteomes" id="UP000007754"/>
    </source>
</evidence>
<keyword evidence="6" id="KW-0560">Oxidoreductase</keyword>
<keyword evidence="13" id="KW-1185">Reference proteome</keyword>
<comment type="catalytic activity">
    <reaction evidence="9">
        <text>D-glyceraldehyde 3-phosphate + phosphate + NAD(+) = (2R)-3-phospho-glyceroyl phosphate + NADH + H(+)</text>
        <dbReference type="Rhea" id="RHEA:10300"/>
        <dbReference type="ChEBI" id="CHEBI:15378"/>
        <dbReference type="ChEBI" id="CHEBI:43474"/>
        <dbReference type="ChEBI" id="CHEBI:57540"/>
        <dbReference type="ChEBI" id="CHEBI:57604"/>
        <dbReference type="ChEBI" id="CHEBI:57945"/>
        <dbReference type="ChEBI" id="CHEBI:59776"/>
        <dbReference type="EC" id="1.2.1.12"/>
    </reaction>
</comment>
<dbReference type="Proteomes" id="UP000007754">
    <property type="component" value="Chromosome 1"/>
</dbReference>
<dbReference type="InterPro" id="IPR020831">
    <property type="entry name" value="GlycerAld/Erythrose_P_DH"/>
</dbReference>
<name>A0A674H1E5_TAEGU</name>
<evidence type="ECO:0000256" key="9">
    <source>
        <dbReference type="ARBA" id="ARBA00047698"/>
    </source>
</evidence>
<dbReference type="Pfam" id="PF00044">
    <property type="entry name" value="Gp_dh_N"/>
    <property type="match status" value="1"/>
</dbReference>
<keyword evidence="7" id="KW-0520">NAD</keyword>
<feature type="domain" description="Glyceraldehyde 3-phosphate dehydrogenase NAD(P) binding" evidence="11">
    <location>
        <begin position="305"/>
        <end position="453"/>
    </location>
</feature>
<evidence type="ECO:0000256" key="2">
    <source>
        <dbReference type="ARBA" id="ARBA00007406"/>
    </source>
</evidence>
<dbReference type="SUPFAM" id="SSF51735">
    <property type="entry name" value="NAD(P)-binding Rossmann-fold domains"/>
    <property type="match status" value="1"/>
</dbReference>
<dbReference type="SMART" id="SM00846">
    <property type="entry name" value="Gp_dh_N"/>
    <property type="match status" value="1"/>
</dbReference>
<dbReference type="PANTHER" id="PTHR10836">
    <property type="entry name" value="GLYCERALDEHYDE 3-PHOSPHATE DEHYDROGENASE"/>
    <property type="match status" value="1"/>
</dbReference>
<dbReference type="PANTHER" id="PTHR10836:SF111">
    <property type="entry name" value="GLYCERALDEHYDE-3-PHOSPHATE DEHYDROGENASE"/>
    <property type="match status" value="1"/>
</dbReference>
<evidence type="ECO:0000256" key="1">
    <source>
        <dbReference type="ARBA" id="ARBA00004869"/>
    </source>
</evidence>
<dbReference type="Ensembl" id="ENSTGUT00000042498.1">
    <property type="protein sequence ID" value="ENSTGUP00000029231.1"/>
    <property type="gene ID" value="ENSTGUG00000013338.2"/>
</dbReference>
<evidence type="ECO:0000256" key="3">
    <source>
        <dbReference type="ARBA" id="ARBA00011881"/>
    </source>
</evidence>
<dbReference type="CDD" id="cd05214">
    <property type="entry name" value="GAPDH_I_N"/>
    <property type="match status" value="1"/>
</dbReference>
<protein>
    <recommendedName>
        <fullName evidence="4">glyceraldehyde-3-phosphate dehydrogenase (phosphorylating)</fullName>
        <ecNumber evidence="4">1.2.1.12</ecNumber>
    </recommendedName>
</protein>
<dbReference type="GO" id="GO:0005829">
    <property type="term" value="C:cytosol"/>
    <property type="evidence" value="ECO:0007669"/>
    <property type="project" value="TreeGrafter"/>
</dbReference>
<reference evidence="12" key="3">
    <citation type="submission" date="2025-09" db="UniProtKB">
        <authorList>
            <consortium name="Ensembl"/>
        </authorList>
    </citation>
    <scope>IDENTIFICATION</scope>
</reference>
<keyword evidence="5" id="KW-0963">Cytoplasm</keyword>
<evidence type="ECO:0000256" key="7">
    <source>
        <dbReference type="ARBA" id="ARBA00023027"/>
    </source>
</evidence>
<proteinExistence type="inferred from homology"/>
<dbReference type="GO" id="GO:0006096">
    <property type="term" value="P:glycolytic process"/>
    <property type="evidence" value="ECO:0007669"/>
    <property type="project" value="UniProtKB-KW"/>
</dbReference>
<dbReference type="InterPro" id="IPR036291">
    <property type="entry name" value="NAD(P)-bd_dom_sf"/>
</dbReference>
<dbReference type="GO" id="GO:0051287">
    <property type="term" value="F:NAD binding"/>
    <property type="evidence" value="ECO:0007669"/>
    <property type="project" value="InterPro"/>
</dbReference>
<dbReference type="GO" id="GO:0004365">
    <property type="term" value="F:glyceraldehyde-3-phosphate dehydrogenase (NAD+) (phosphorylating) activity"/>
    <property type="evidence" value="ECO:0007669"/>
    <property type="project" value="UniProtKB-EC"/>
</dbReference>
<dbReference type="AlphaFoldDB" id="A0A674H1E5"/>
<comment type="subunit">
    <text evidence="3">Homotetramer.</text>
</comment>
<dbReference type="EC" id="1.2.1.12" evidence="4"/>
<feature type="region of interest" description="Disordered" evidence="10">
    <location>
        <begin position="240"/>
        <end position="270"/>
    </location>
</feature>
<comment type="similarity">
    <text evidence="2">Belongs to the glyceraldehyde-3-phosphate dehydrogenase family.</text>
</comment>
<dbReference type="FunFam" id="3.40.50.720:FF:001161">
    <property type="entry name" value="Glyceraldehyde-3-phosphate dehydrogenase"/>
    <property type="match status" value="1"/>
</dbReference>
<accession>A0A674H1E5</accession>
<dbReference type="Gene3D" id="3.40.50.720">
    <property type="entry name" value="NAD(P)-binding Rossmann-like Domain"/>
    <property type="match status" value="1"/>
</dbReference>
<evidence type="ECO:0000256" key="5">
    <source>
        <dbReference type="ARBA" id="ARBA00022490"/>
    </source>
</evidence>
<keyword evidence="8" id="KW-0324">Glycolysis</keyword>
<evidence type="ECO:0000256" key="4">
    <source>
        <dbReference type="ARBA" id="ARBA00013119"/>
    </source>
</evidence>
<evidence type="ECO:0000256" key="8">
    <source>
        <dbReference type="ARBA" id="ARBA00023152"/>
    </source>
</evidence>
<evidence type="ECO:0000259" key="11">
    <source>
        <dbReference type="SMART" id="SM00846"/>
    </source>
</evidence>
<dbReference type="InterPro" id="IPR020828">
    <property type="entry name" value="GlycerAld_3-P_DH_NAD(P)-bd"/>
</dbReference>
<comment type="pathway">
    <text evidence="1">Carbohydrate degradation; glycolysis; pyruvate from D-glyceraldehyde 3-phosphate: step 1/5.</text>
</comment>
<evidence type="ECO:0000256" key="10">
    <source>
        <dbReference type="SAM" id="MobiDB-lite"/>
    </source>
</evidence>
<gene>
    <name evidence="12" type="primary">GAPDH</name>
</gene>
<reference evidence="12 13" key="1">
    <citation type="journal article" date="2010" name="Nature">
        <title>The genome of a songbird.</title>
        <authorList>
            <person name="Warren W.C."/>
            <person name="Clayton D.F."/>
            <person name="Ellegren H."/>
            <person name="Arnold A.P."/>
            <person name="Hillier L.W."/>
            <person name="Kunstner A."/>
            <person name="Searle S."/>
            <person name="White S."/>
            <person name="Vilella A.J."/>
            <person name="Fairley S."/>
            <person name="Heger A."/>
            <person name="Kong L."/>
            <person name="Ponting C.P."/>
            <person name="Jarvis E.D."/>
            <person name="Mello C.V."/>
            <person name="Minx P."/>
            <person name="Lovell P."/>
            <person name="Velho T.A."/>
            <person name="Ferris M."/>
            <person name="Balakrishnan C.N."/>
            <person name="Sinha S."/>
            <person name="Blatti C."/>
            <person name="London S.E."/>
            <person name="Li Y."/>
            <person name="Lin Y.C."/>
            <person name="George J."/>
            <person name="Sweedler J."/>
            <person name="Southey B."/>
            <person name="Gunaratne P."/>
            <person name="Watson M."/>
            <person name="Nam K."/>
            <person name="Backstrom N."/>
            <person name="Smeds L."/>
            <person name="Nabholz B."/>
            <person name="Itoh Y."/>
            <person name="Whitney O."/>
            <person name="Pfenning A.R."/>
            <person name="Howard J."/>
            <person name="Volker M."/>
            <person name="Skinner B.M."/>
            <person name="Griffin D.K."/>
            <person name="Ye L."/>
            <person name="McLaren W.M."/>
            <person name="Flicek P."/>
            <person name="Quesada V."/>
            <person name="Velasco G."/>
            <person name="Lopez-Otin C."/>
            <person name="Puente X.S."/>
            <person name="Olender T."/>
            <person name="Lancet D."/>
            <person name="Smit A.F."/>
            <person name="Hubley R."/>
            <person name="Konkel M.K."/>
            <person name="Walker J.A."/>
            <person name="Batzer M.A."/>
            <person name="Gu W."/>
            <person name="Pollock D.D."/>
            <person name="Chen L."/>
            <person name="Cheng Z."/>
            <person name="Eichler E.E."/>
            <person name="Stapley J."/>
            <person name="Slate J."/>
            <person name="Ekblom R."/>
            <person name="Birkhead T."/>
            <person name="Burke T."/>
            <person name="Burt D."/>
            <person name="Scharff C."/>
            <person name="Adam I."/>
            <person name="Richard H."/>
            <person name="Sultan M."/>
            <person name="Soldatov A."/>
            <person name="Lehrach H."/>
            <person name="Edwards S.V."/>
            <person name="Yang S.P."/>
            <person name="Li X."/>
            <person name="Graves T."/>
            <person name="Fulton L."/>
            <person name="Nelson J."/>
            <person name="Chinwalla A."/>
            <person name="Hou S."/>
            <person name="Mardis E.R."/>
            <person name="Wilson R.K."/>
        </authorList>
    </citation>
    <scope>NUCLEOTIDE SEQUENCE [LARGE SCALE GENOMIC DNA]</scope>
</reference>
<evidence type="ECO:0000256" key="6">
    <source>
        <dbReference type="ARBA" id="ARBA00023002"/>
    </source>
</evidence>